<dbReference type="AlphaFoldDB" id="A0A9Q0CDK7"/>
<dbReference type="Gene3D" id="3.20.170.20">
    <property type="entry name" value="Protein of unknown function DUF952"/>
    <property type="match status" value="1"/>
</dbReference>
<dbReference type="PANTHER" id="PTHR34129:SF1">
    <property type="entry name" value="DUF952 DOMAIN-CONTAINING PROTEIN"/>
    <property type="match status" value="1"/>
</dbReference>
<dbReference type="EMBL" id="JAMQYH010000004">
    <property type="protein sequence ID" value="KAJ1691941.1"/>
    <property type="molecule type" value="Genomic_DNA"/>
</dbReference>
<dbReference type="OrthoDB" id="3335358at2759"/>
<name>A0A9Q0CDK7_9POAL</name>
<protein>
    <submittedName>
        <fullName evidence="1">Uncharacterized protein</fullName>
    </submittedName>
</protein>
<dbReference type="PANTHER" id="PTHR34129">
    <property type="entry name" value="BLR1139 PROTEIN"/>
    <property type="match status" value="1"/>
</dbReference>
<dbReference type="Proteomes" id="UP001151287">
    <property type="component" value="Unassembled WGS sequence"/>
</dbReference>
<dbReference type="SUPFAM" id="SSF56399">
    <property type="entry name" value="ADP-ribosylation"/>
    <property type="match status" value="1"/>
</dbReference>
<accession>A0A9Q0CDK7</accession>
<reference evidence="1" key="1">
    <citation type="journal article" date="2022" name="Cell">
        <title>Repeat-based holocentromeres influence genome architecture and karyotype evolution.</title>
        <authorList>
            <person name="Hofstatter P.G."/>
            <person name="Thangavel G."/>
            <person name="Lux T."/>
            <person name="Neumann P."/>
            <person name="Vondrak T."/>
            <person name="Novak P."/>
            <person name="Zhang M."/>
            <person name="Costa L."/>
            <person name="Castellani M."/>
            <person name="Scott A."/>
            <person name="Toegelov H."/>
            <person name="Fuchs J."/>
            <person name="Mata-Sucre Y."/>
            <person name="Dias Y."/>
            <person name="Vanzela A.L.L."/>
            <person name="Huettel B."/>
            <person name="Almeida C.C.S."/>
            <person name="Simkova H."/>
            <person name="Souza G."/>
            <person name="Pedrosa-Harand A."/>
            <person name="Macas J."/>
            <person name="Mayer K.F.X."/>
            <person name="Houben A."/>
            <person name="Marques A."/>
        </authorList>
    </citation>
    <scope>NUCLEOTIDE SEQUENCE</scope>
    <source>
        <strain evidence="1">RhyBre1mFocal</strain>
    </source>
</reference>
<keyword evidence="2" id="KW-1185">Reference proteome</keyword>
<dbReference type="Pfam" id="PF06108">
    <property type="entry name" value="DUF952"/>
    <property type="match status" value="1"/>
</dbReference>
<sequence length="129" mass="14722">MEECGRKGKKESQWVYRISVGEEWEELRQKGSSLGGDLDRTTRCIHLSDLNQVKMVLNNFFARREDLYLLQIDASKLGEGLVYESADGKNYFPHFYGPERSFVPLPLDSVVKADKLVLVDGNFTCSLLD</sequence>
<organism evidence="1 2">
    <name type="scientific">Rhynchospora breviuscula</name>
    <dbReference type="NCBI Taxonomy" id="2022672"/>
    <lineage>
        <taxon>Eukaryota</taxon>
        <taxon>Viridiplantae</taxon>
        <taxon>Streptophyta</taxon>
        <taxon>Embryophyta</taxon>
        <taxon>Tracheophyta</taxon>
        <taxon>Spermatophyta</taxon>
        <taxon>Magnoliopsida</taxon>
        <taxon>Liliopsida</taxon>
        <taxon>Poales</taxon>
        <taxon>Cyperaceae</taxon>
        <taxon>Cyperoideae</taxon>
        <taxon>Rhynchosporeae</taxon>
        <taxon>Rhynchospora</taxon>
    </lineage>
</organism>
<evidence type="ECO:0000313" key="1">
    <source>
        <dbReference type="EMBL" id="KAJ1691941.1"/>
    </source>
</evidence>
<dbReference type="InterPro" id="IPR009297">
    <property type="entry name" value="DUF952"/>
</dbReference>
<comment type="caution">
    <text evidence="1">The sequence shown here is derived from an EMBL/GenBank/DDBJ whole genome shotgun (WGS) entry which is preliminary data.</text>
</comment>
<proteinExistence type="predicted"/>
<evidence type="ECO:0000313" key="2">
    <source>
        <dbReference type="Proteomes" id="UP001151287"/>
    </source>
</evidence>
<gene>
    <name evidence="1" type="ORF">LUZ63_016096</name>
</gene>